<accession>A0A4U9D8D2</accession>
<dbReference type="Proteomes" id="UP000339249">
    <property type="component" value="Unassembled WGS sequence"/>
</dbReference>
<dbReference type="EMBL" id="CABDVU010000001">
    <property type="protein sequence ID" value="VTN14237.1"/>
    <property type="molecule type" value="Genomic_DNA"/>
</dbReference>
<proteinExistence type="predicted"/>
<protein>
    <submittedName>
        <fullName evidence="1">Uncharacterized protein</fullName>
    </submittedName>
</protein>
<reference evidence="1 2" key="1">
    <citation type="submission" date="2019-04" db="EMBL/GenBank/DDBJ databases">
        <authorList>
            <consortium name="Pathogen Informatics"/>
        </authorList>
    </citation>
    <scope>NUCLEOTIDE SEQUENCE [LARGE SCALE GENOMIC DNA]</scope>
    <source>
        <strain evidence="1 2">NCTC9185</strain>
    </source>
</reference>
<organism evidence="1 2">
    <name type="scientific">Raoultella terrigena</name>
    <name type="common">Klebsiella terrigena</name>
    <dbReference type="NCBI Taxonomy" id="577"/>
    <lineage>
        <taxon>Bacteria</taxon>
        <taxon>Pseudomonadati</taxon>
        <taxon>Pseudomonadota</taxon>
        <taxon>Gammaproteobacteria</taxon>
        <taxon>Enterobacterales</taxon>
        <taxon>Enterobacteriaceae</taxon>
        <taxon>Klebsiella/Raoultella group</taxon>
        <taxon>Raoultella</taxon>
    </lineage>
</organism>
<name>A0A4U9D8D2_RAOTE</name>
<gene>
    <name evidence="1" type="ORF">NCTC9185_06298</name>
</gene>
<evidence type="ECO:0000313" key="1">
    <source>
        <dbReference type="EMBL" id="VTN14237.1"/>
    </source>
</evidence>
<evidence type="ECO:0000313" key="2">
    <source>
        <dbReference type="Proteomes" id="UP000339249"/>
    </source>
</evidence>
<dbReference type="AlphaFoldDB" id="A0A4U9D8D2"/>
<sequence>MHRIAVGTAVTAGKDFTARLKAICQQHRGTLDRVNIGFVLQKVSQRFRCFVQFVTNKILVHEDNPSVLVE</sequence>